<dbReference type="SUPFAM" id="SSF52540">
    <property type="entry name" value="P-loop containing nucleoside triphosphate hydrolases"/>
    <property type="match status" value="1"/>
</dbReference>
<comment type="similarity">
    <text evidence="5">Belongs to the DEAD box helicase family.</text>
</comment>
<evidence type="ECO:0000256" key="2">
    <source>
        <dbReference type="ARBA" id="ARBA00022801"/>
    </source>
</evidence>
<dbReference type="SMART" id="SM00490">
    <property type="entry name" value="HELICc"/>
    <property type="match status" value="1"/>
</dbReference>
<dbReference type="PANTHER" id="PTHR47959:SF13">
    <property type="entry name" value="ATP-DEPENDENT RNA HELICASE RHLE"/>
    <property type="match status" value="1"/>
</dbReference>
<dbReference type="AlphaFoldDB" id="A0A2M7RQH7"/>
<dbReference type="CDD" id="cd00268">
    <property type="entry name" value="DEADc"/>
    <property type="match status" value="1"/>
</dbReference>
<sequence>MFRKSFSNNRYNHKSRFHSFRRNNNGQKKNINISRYINTSQSETVESNISITHRFEDFPISDKLKQNIISHGYKVPTPIQDQAIMPILQGRDLVGIANTGTGKTAAFLIPLINKIIQNRTEKVLIIVPTRELAVQIDEELKAFAKFLNIYSVLCIGGASINRQISEIRRNPHLVIGTPGRLKDLIQRRMLNLATFKNIVLDEVDRMIDIGFIHDIRFIVSLLPKSRQSLFFSATVPQEVNGIVQSFLTNPVTISVKVQEIAEHIHQDVIRVKDKNEKIEKLNSMLRQSEFTKVLIFGRTKWGVERLSRSLKEKGFNADSIHGNKSQNQRLTVLSMFKQNRLQILVATDIAARGLDIVDVSHVINYDEPSTYTDYIHRIGRTGRAQKSGKAVTFVD</sequence>
<dbReference type="Gene3D" id="3.40.50.300">
    <property type="entry name" value="P-loop containing nucleotide triphosphate hydrolases"/>
    <property type="match status" value="2"/>
</dbReference>
<dbReference type="InterPro" id="IPR011545">
    <property type="entry name" value="DEAD/DEAH_box_helicase_dom"/>
</dbReference>
<evidence type="ECO:0000256" key="1">
    <source>
        <dbReference type="ARBA" id="ARBA00022741"/>
    </source>
</evidence>
<gene>
    <name evidence="10" type="ORF">COY59_04110</name>
</gene>
<keyword evidence="2" id="KW-0378">Hydrolase</keyword>
<reference evidence="11" key="1">
    <citation type="submission" date="2017-09" db="EMBL/GenBank/DDBJ databases">
        <title>Depth-based differentiation of microbial function through sediment-hosted aquifers and enrichment of novel symbionts in the deep terrestrial subsurface.</title>
        <authorList>
            <person name="Probst A.J."/>
            <person name="Ladd B."/>
            <person name="Jarett J.K."/>
            <person name="Geller-Mcgrath D.E."/>
            <person name="Sieber C.M.K."/>
            <person name="Emerson J.B."/>
            <person name="Anantharaman K."/>
            <person name="Thomas B.C."/>
            <person name="Malmstrom R."/>
            <person name="Stieglmeier M."/>
            <person name="Klingl A."/>
            <person name="Woyke T."/>
            <person name="Ryan C.M."/>
            <person name="Banfield J.F."/>
        </authorList>
    </citation>
    <scope>NUCLEOTIDE SEQUENCE [LARGE SCALE GENOMIC DNA]</scope>
</reference>
<dbReference type="GO" id="GO:0016787">
    <property type="term" value="F:hydrolase activity"/>
    <property type="evidence" value="ECO:0007669"/>
    <property type="project" value="UniProtKB-KW"/>
</dbReference>
<evidence type="ECO:0008006" key="12">
    <source>
        <dbReference type="Google" id="ProtNLM"/>
    </source>
</evidence>
<dbReference type="EMBL" id="PFMK01000076">
    <property type="protein sequence ID" value="PIZ02558.1"/>
    <property type="molecule type" value="Genomic_DNA"/>
</dbReference>
<protein>
    <recommendedName>
        <fullName evidence="12">ATP-dependent helicase</fullName>
    </recommendedName>
</protein>
<proteinExistence type="inferred from homology"/>
<keyword evidence="3" id="KW-0347">Helicase</keyword>
<feature type="domain" description="Helicase ATP-binding" evidence="7">
    <location>
        <begin position="84"/>
        <end position="253"/>
    </location>
</feature>
<dbReference type="Pfam" id="PF00271">
    <property type="entry name" value="Helicase_C"/>
    <property type="match status" value="1"/>
</dbReference>
<dbReference type="InterPro" id="IPR050079">
    <property type="entry name" value="DEAD_box_RNA_helicase"/>
</dbReference>
<feature type="domain" description="Helicase C-terminal" evidence="8">
    <location>
        <begin position="277"/>
        <end position="395"/>
    </location>
</feature>
<organism evidence="10 11">
    <name type="scientific">Candidatus Gottesmanbacteria bacterium CG_4_10_14_0_8_um_filter_37_24</name>
    <dbReference type="NCBI Taxonomy" id="1974574"/>
    <lineage>
        <taxon>Bacteria</taxon>
        <taxon>Candidatus Gottesmaniibacteriota</taxon>
    </lineage>
</organism>
<keyword evidence="1" id="KW-0547">Nucleotide-binding</keyword>
<dbReference type="PROSITE" id="PS51192">
    <property type="entry name" value="HELICASE_ATP_BIND_1"/>
    <property type="match status" value="1"/>
</dbReference>
<evidence type="ECO:0000313" key="11">
    <source>
        <dbReference type="Proteomes" id="UP000231069"/>
    </source>
</evidence>
<dbReference type="InterPro" id="IPR027417">
    <property type="entry name" value="P-loop_NTPase"/>
</dbReference>
<dbReference type="GO" id="GO:0003724">
    <property type="term" value="F:RNA helicase activity"/>
    <property type="evidence" value="ECO:0007669"/>
    <property type="project" value="InterPro"/>
</dbReference>
<dbReference type="InterPro" id="IPR001650">
    <property type="entry name" value="Helicase_C-like"/>
</dbReference>
<name>A0A2M7RQH7_9BACT</name>
<dbReference type="SMART" id="SM00487">
    <property type="entry name" value="DEXDc"/>
    <property type="match status" value="1"/>
</dbReference>
<keyword evidence="4" id="KW-0067">ATP-binding</keyword>
<dbReference type="GO" id="GO:0003676">
    <property type="term" value="F:nucleic acid binding"/>
    <property type="evidence" value="ECO:0007669"/>
    <property type="project" value="InterPro"/>
</dbReference>
<evidence type="ECO:0000256" key="4">
    <source>
        <dbReference type="ARBA" id="ARBA00022840"/>
    </source>
</evidence>
<comment type="caution">
    <text evidence="10">The sequence shown here is derived from an EMBL/GenBank/DDBJ whole genome shotgun (WGS) entry which is preliminary data.</text>
</comment>
<dbReference type="PANTHER" id="PTHR47959">
    <property type="entry name" value="ATP-DEPENDENT RNA HELICASE RHLE-RELATED"/>
    <property type="match status" value="1"/>
</dbReference>
<dbReference type="Proteomes" id="UP000231069">
    <property type="component" value="Unassembled WGS sequence"/>
</dbReference>
<evidence type="ECO:0000313" key="10">
    <source>
        <dbReference type="EMBL" id="PIZ02558.1"/>
    </source>
</evidence>
<evidence type="ECO:0000259" key="7">
    <source>
        <dbReference type="PROSITE" id="PS51192"/>
    </source>
</evidence>
<dbReference type="PROSITE" id="PS51195">
    <property type="entry name" value="Q_MOTIF"/>
    <property type="match status" value="1"/>
</dbReference>
<dbReference type="GO" id="GO:0005829">
    <property type="term" value="C:cytosol"/>
    <property type="evidence" value="ECO:0007669"/>
    <property type="project" value="TreeGrafter"/>
</dbReference>
<dbReference type="CDD" id="cd18787">
    <property type="entry name" value="SF2_C_DEAD"/>
    <property type="match status" value="1"/>
</dbReference>
<dbReference type="InterPro" id="IPR014014">
    <property type="entry name" value="RNA_helicase_DEAD_Q_motif"/>
</dbReference>
<dbReference type="InterPro" id="IPR044742">
    <property type="entry name" value="DEAD/DEAH_RhlB"/>
</dbReference>
<evidence type="ECO:0000259" key="9">
    <source>
        <dbReference type="PROSITE" id="PS51195"/>
    </source>
</evidence>
<dbReference type="PROSITE" id="PS51194">
    <property type="entry name" value="HELICASE_CTER"/>
    <property type="match status" value="1"/>
</dbReference>
<dbReference type="Pfam" id="PF00270">
    <property type="entry name" value="DEAD"/>
    <property type="match status" value="1"/>
</dbReference>
<dbReference type="GO" id="GO:0005524">
    <property type="term" value="F:ATP binding"/>
    <property type="evidence" value="ECO:0007669"/>
    <property type="project" value="UniProtKB-KW"/>
</dbReference>
<evidence type="ECO:0000256" key="5">
    <source>
        <dbReference type="ARBA" id="ARBA00038437"/>
    </source>
</evidence>
<dbReference type="InterPro" id="IPR014001">
    <property type="entry name" value="Helicase_ATP-bd"/>
</dbReference>
<feature type="domain" description="DEAD-box RNA helicase Q" evidence="9">
    <location>
        <begin position="53"/>
        <end position="81"/>
    </location>
</feature>
<accession>A0A2M7RQH7</accession>
<evidence type="ECO:0000256" key="6">
    <source>
        <dbReference type="PROSITE-ProRule" id="PRU00552"/>
    </source>
</evidence>
<evidence type="ECO:0000259" key="8">
    <source>
        <dbReference type="PROSITE" id="PS51194"/>
    </source>
</evidence>
<feature type="short sequence motif" description="Q motif" evidence="6">
    <location>
        <begin position="53"/>
        <end position="81"/>
    </location>
</feature>
<evidence type="ECO:0000256" key="3">
    <source>
        <dbReference type="ARBA" id="ARBA00022806"/>
    </source>
</evidence>